<name>A0A2H0B4J7_9BACT</name>
<keyword evidence="7 11" id="KW-1133">Transmembrane helix</keyword>
<dbReference type="AlphaFoldDB" id="A0A2H0B4J7"/>
<keyword evidence="5 10" id="KW-0132">Cell division</keyword>
<gene>
    <name evidence="14" type="ORF">COX09_04815</name>
</gene>
<keyword evidence="4 10" id="KW-1003">Cell membrane</keyword>
<dbReference type="GO" id="GO:0051301">
    <property type="term" value="P:cell division"/>
    <property type="evidence" value="ECO:0007669"/>
    <property type="project" value="UniProtKB-KW"/>
</dbReference>
<feature type="domain" description="ABC3 transporter permease C-terminal" evidence="12">
    <location>
        <begin position="183"/>
        <end position="283"/>
    </location>
</feature>
<evidence type="ECO:0000256" key="8">
    <source>
        <dbReference type="ARBA" id="ARBA00023136"/>
    </source>
</evidence>
<feature type="domain" description="FtsX extracellular" evidence="13">
    <location>
        <begin position="59"/>
        <end position="152"/>
    </location>
</feature>
<evidence type="ECO:0000256" key="11">
    <source>
        <dbReference type="SAM" id="Phobius"/>
    </source>
</evidence>
<dbReference type="PANTHER" id="PTHR47755">
    <property type="entry name" value="CELL DIVISION PROTEIN FTSX"/>
    <property type="match status" value="1"/>
</dbReference>
<dbReference type="Proteomes" id="UP000231081">
    <property type="component" value="Unassembled WGS sequence"/>
</dbReference>
<accession>A0A2H0B4J7</accession>
<keyword evidence="6 11" id="KW-0812">Transmembrane</keyword>
<dbReference type="GO" id="GO:0005886">
    <property type="term" value="C:plasma membrane"/>
    <property type="evidence" value="ECO:0007669"/>
    <property type="project" value="UniProtKB-SubCell"/>
</dbReference>
<evidence type="ECO:0000313" key="15">
    <source>
        <dbReference type="Proteomes" id="UP000231081"/>
    </source>
</evidence>
<reference evidence="14 15" key="1">
    <citation type="submission" date="2017-09" db="EMBL/GenBank/DDBJ databases">
        <title>Depth-based differentiation of microbial function through sediment-hosted aquifers and enrichment of novel symbionts in the deep terrestrial subsurface.</title>
        <authorList>
            <person name="Probst A.J."/>
            <person name="Ladd B."/>
            <person name="Jarett J.K."/>
            <person name="Geller-Mcgrath D.E."/>
            <person name="Sieber C.M."/>
            <person name="Emerson J.B."/>
            <person name="Anantharaman K."/>
            <person name="Thomas B.C."/>
            <person name="Malmstrom R."/>
            <person name="Stieglmeier M."/>
            <person name="Klingl A."/>
            <person name="Woyke T."/>
            <person name="Ryan C.M."/>
            <person name="Banfield J.F."/>
        </authorList>
    </citation>
    <scope>NUCLEOTIDE SEQUENCE [LARGE SCALE GENOMIC DNA]</scope>
    <source>
        <strain evidence="14">CG23_combo_of_CG06-09_8_20_14_all_47_9</strain>
    </source>
</reference>
<evidence type="ECO:0000256" key="10">
    <source>
        <dbReference type="PIRNR" id="PIRNR003097"/>
    </source>
</evidence>
<dbReference type="Gene3D" id="3.30.70.3040">
    <property type="match status" value="1"/>
</dbReference>
<dbReference type="PANTHER" id="PTHR47755:SF1">
    <property type="entry name" value="CELL DIVISION PROTEIN FTSX"/>
    <property type="match status" value="1"/>
</dbReference>
<feature type="transmembrane region" description="Helical" evidence="11">
    <location>
        <begin position="172"/>
        <end position="197"/>
    </location>
</feature>
<evidence type="ECO:0000259" key="13">
    <source>
        <dbReference type="Pfam" id="PF18075"/>
    </source>
</evidence>
<comment type="caution">
    <text evidence="14">The sequence shown here is derived from an EMBL/GenBank/DDBJ whole genome shotgun (WGS) entry which is preliminary data.</text>
</comment>
<dbReference type="Pfam" id="PF18075">
    <property type="entry name" value="FtsX_ECD"/>
    <property type="match status" value="1"/>
</dbReference>
<comment type="subcellular location">
    <subcellularLocation>
        <location evidence="1">Cell membrane</location>
        <topology evidence="1">Multi-pass membrane protein</topology>
    </subcellularLocation>
</comment>
<keyword evidence="9 10" id="KW-0131">Cell cycle</keyword>
<evidence type="ECO:0000256" key="1">
    <source>
        <dbReference type="ARBA" id="ARBA00004651"/>
    </source>
</evidence>
<feature type="transmembrane region" description="Helical" evidence="11">
    <location>
        <begin position="265"/>
        <end position="289"/>
    </location>
</feature>
<dbReference type="Pfam" id="PF02687">
    <property type="entry name" value="FtsX"/>
    <property type="match status" value="1"/>
</dbReference>
<evidence type="ECO:0000256" key="5">
    <source>
        <dbReference type="ARBA" id="ARBA00022618"/>
    </source>
</evidence>
<organism evidence="14 15">
    <name type="scientific">Candidatus Beckwithbacteria bacterium CG23_combo_of_CG06-09_8_20_14_all_47_9</name>
    <dbReference type="NCBI Taxonomy" id="1974498"/>
    <lineage>
        <taxon>Bacteria</taxon>
        <taxon>Candidatus Beckwithiibacteriota</taxon>
    </lineage>
</organism>
<evidence type="ECO:0000256" key="9">
    <source>
        <dbReference type="ARBA" id="ARBA00023306"/>
    </source>
</evidence>
<evidence type="ECO:0000256" key="2">
    <source>
        <dbReference type="ARBA" id="ARBA00007379"/>
    </source>
</evidence>
<evidence type="ECO:0000256" key="4">
    <source>
        <dbReference type="ARBA" id="ARBA00022475"/>
    </source>
</evidence>
<proteinExistence type="inferred from homology"/>
<dbReference type="PIRSF" id="PIRSF003097">
    <property type="entry name" value="FtsX"/>
    <property type="match status" value="1"/>
</dbReference>
<feature type="transmembrane region" description="Helical" evidence="11">
    <location>
        <begin position="218"/>
        <end position="245"/>
    </location>
</feature>
<evidence type="ECO:0000256" key="6">
    <source>
        <dbReference type="ARBA" id="ARBA00022692"/>
    </source>
</evidence>
<comment type="similarity">
    <text evidence="2 10">Belongs to the ABC-4 integral membrane protein family. FtsX subfamily.</text>
</comment>
<evidence type="ECO:0000256" key="3">
    <source>
        <dbReference type="ARBA" id="ARBA00021907"/>
    </source>
</evidence>
<evidence type="ECO:0000259" key="12">
    <source>
        <dbReference type="Pfam" id="PF02687"/>
    </source>
</evidence>
<feature type="transmembrane region" description="Helical" evidence="11">
    <location>
        <begin position="21"/>
        <end position="45"/>
    </location>
</feature>
<dbReference type="InterPro" id="IPR003838">
    <property type="entry name" value="ABC3_permease_C"/>
</dbReference>
<dbReference type="InterPro" id="IPR004513">
    <property type="entry name" value="FtsX"/>
</dbReference>
<dbReference type="InterPro" id="IPR040690">
    <property type="entry name" value="FtsX_ECD"/>
</dbReference>
<evidence type="ECO:0000313" key="14">
    <source>
        <dbReference type="EMBL" id="PIP51848.1"/>
    </source>
</evidence>
<sequence>MPKRPNMPMSKIFTQIRRSPFQALAGIMITTLTLLVISVFTLISFGSLKILKYFESAPQVIAFFKPGEDLTDIAIANIRAQLESSGRLNQFRYVSTREAEAIYKEKNKDNPLLLELVDYNILPASIEISGKTLDDLPLLRNLLIGQEGVEDIVYYEDIVQSLSSWINNIKGFGAGVIGYLTIESILIILVIVGLQIASRREEIDILRLLGATPWFIRLPYILTAVAYGLLGSFIAWGLSYLLLLYSTPWLAQWLQDIPLLPVPVWFMFLLLGGELMFGALIGAVGSLVATHRFLKE</sequence>
<keyword evidence="8 10" id="KW-0472">Membrane</keyword>
<dbReference type="EMBL" id="PCSQ01000124">
    <property type="protein sequence ID" value="PIP51848.1"/>
    <property type="molecule type" value="Genomic_DNA"/>
</dbReference>
<protein>
    <recommendedName>
        <fullName evidence="3 10">Cell division protein FtsX</fullName>
    </recommendedName>
</protein>
<evidence type="ECO:0000256" key="7">
    <source>
        <dbReference type="ARBA" id="ARBA00022989"/>
    </source>
</evidence>